<sequence>MLAYLPSALSLLVLLALWVVVLRADHRGSLKLEFRAPRRQARPPVVEPRPPRGTRGPMAWALVKWVLLAVLLAAATGCGLYWLLGRPALPVITAFTTAELLDLLKIGLAVVGGLGGVVALAVGYRKQQLSEAAHVIATRQEQRERTKFFNERYGQAAEQLGHDSFAVRLAGVYAMVGLADDWPEQRQICVDVLCGYLRTPYPAEDRTEREVRQEIINTLLDRVWERGWDSETVRMDFRGVEFEDLDLSNRVFQGNFTFDGATFHGARANFSNARFTGGISFRGARFTAAVTSFVEVSAKGATLDFSEAEFTGELLDFSTAELTRSTVDLTGAVVRGTTIRFYQVLVRVGTIALDAAELQRSTVDFSMVNLMKPRKRRDEWAAIGLRAVEAEDCVFRFGGSRFTEAEIRLADGRFTGCSVEADGVTASGLRVTAEGAEPAGFVEALRRMKNAGSPQAPGVPAEPQ</sequence>
<dbReference type="InterPro" id="IPR001646">
    <property type="entry name" value="5peptide_repeat"/>
</dbReference>
<keyword evidence="1" id="KW-0472">Membrane</keyword>
<dbReference type="SUPFAM" id="SSF141571">
    <property type="entry name" value="Pentapeptide repeat-like"/>
    <property type="match status" value="1"/>
</dbReference>
<evidence type="ECO:0008006" key="4">
    <source>
        <dbReference type="Google" id="ProtNLM"/>
    </source>
</evidence>
<evidence type="ECO:0000256" key="1">
    <source>
        <dbReference type="SAM" id="Phobius"/>
    </source>
</evidence>
<name>A0A918AHV6_9PSEU</name>
<accession>A0A918AHV6</accession>
<reference evidence="2" key="2">
    <citation type="submission" date="2020-09" db="EMBL/GenBank/DDBJ databases">
        <authorList>
            <person name="Sun Q."/>
            <person name="Ohkuma M."/>
        </authorList>
    </citation>
    <scope>NUCLEOTIDE SEQUENCE</scope>
    <source>
        <strain evidence="2">JCM 3313</strain>
    </source>
</reference>
<comment type="caution">
    <text evidence="2">The sequence shown here is derived from an EMBL/GenBank/DDBJ whole genome shotgun (WGS) entry which is preliminary data.</text>
</comment>
<protein>
    <recommendedName>
        <fullName evidence="4">Pentapeptide repeat protein</fullName>
    </recommendedName>
</protein>
<reference evidence="2" key="1">
    <citation type="journal article" date="2014" name="Int. J. Syst. Evol. Microbiol.">
        <title>Complete genome sequence of Corynebacterium casei LMG S-19264T (=DSM 44701T), isolated from a smear-ripened cheese.</title>
        <authorList>
            <consortium name="US DOE Joint Genome Institute (JGI-PGF)"/>
            <person name="Walter F."/>
            <person name="Albersmeier A."/>
            <person name="Kalinowski J."/>
            <person name="Ruckert C."/>
        </authorList>
    </citation>
    <scope>NUCLEOTIDE SEQUENCE</scope>
    <source>
        <strain evidence="2">JCM 3313</strain>
    </source>
</reference>
<feature type="transmembrane region" description="Helical" evidence="1">
    <location>
        <begin position="58"/>
        <end position="83"/>
    </location>
</feature>
<organism evidence="2 3">
    <name type="scientific">Saccharothrix coeruleofusca</name>
    <dbReference type="NCBI Taxonomy" id="33919"/>
    <lineage>
        <taxon>Bacteria</taxon>
        <taxon>Bacillati</taxon>
        <taxon>Actinomycetota</taxon>
        <taxon>Actinomycetes</taxon>
        <taxon>Pseudonocardiales</taxon>
        <taxon>Pseudonocardiaceae</taxon>
        <taxon>Saccharothrix</taxon>
    </lineage>
</organism>
<dbReference type="AlphaFoldDB" id="A0A918AHV6"/>
<dbReference type="Gene3D" id="2.160.20.80">
    <property type="entry name" value="E3 ubiquitin-protein ligase SopA"/>
    <property type="match status" value="1"/>
</dbReference>
<feature type="transmembrane region" description="Helical" evidence="1">
    <location>
        <begin position="103"/>
        <end position="124"/>
    </location>
</feature>
<evidence type="ECO:0000313" key="2">
    <source>
        <dbReference type="EMBL" id="GGP39288.1"/>
    </source>
</evidence>
<dbReference type="EMBL" id="BMRG01000001">
    <property type="protein sequence ID" value="GGP39288.1"/>
    <property type="molecule type" value="Genomic_DNA"/>
</dbReference>
<gene>
    <name evidence="2" type="ORF">GCM10010185_08530</name>
</gene>
<dbReference type="RefSeq" id="WP_189221650.1">
    <property type="nucleotide sequence ID" value="NZ_BMRG01000001.1"/>
</dbReference>
<dbReference type="Proteomes" id="UP000639606">
    <property type="component" value="Unassembled WGS sequence"/>
</dbReference>
<keyword evidence="1" id="KW-1133">Transmembrane helix</keyword>
<keyword evidence="3" id="KW-1185">Reference proteome</keyword>
<dbReference type="Pfam" id="PF13576">
    <property type="entry name" value="Pentapeptide_3"/>
    <property type="match status" value="1"/>
</dbReference>
<keyword evidence="1" id="KW-0812">Transmembrane</keyword>
<proteinExistence type="predicted"/>
<evidence type="ECO:0000313" key="3">
    <source>
        <dbReference type="Proteomes" id="UP000639606"/>
    </source>
</evidence>